<dbReference type="InterPro" id="IPR025827">
    <property type="entry name" value="Zn_ribbon_recom_dom"/>
</dbReference>
<comment type="caution">
    <text evidence="4">The sequence shown here is derived from an EMBL/GenBank/DDBJ whole genome shotgun (WGS) entry which is preliminary data.</text>
</comment>
<dbReference type="SUPFAM" id="SSF53041">
    <property type="entry name" value="Resolvase-like"/>
    <property type="match status" value="1"/>
</dbReference>
<dbReference type="Proteomes" id="UP000634435">
    <property type="component" value="Unassembled WGS sequence"/>
</dbReference>
<evidence type="ECO:0000259" key="2">
    <source>
        <dbReference type="PROSITE" id="PS51736"/>
    </source>
</evidence>
<dbReference type="Pfam" id="PF00239">
    <property type="entry name" value="Resolvase"/>
    <property type="match status" value="1"/>
</dbReference>
<evidence type="ECO:0000259" key="3">
    <source>
        <dbReference type="PROSITE" id="PS51737"/>
    </source>
</evidence>
<accession>A0ABQ2DRD0</accession>
<reference evidence="5" key="1">
    <citation type="journal article" date="2019" name="Int. J. Syst. Evol. Microbiol.">
        <title>The Global Catalogue of Microorganisms (GCM) 10K type strain sequencing project: providing services to taxonomists for standard genome sequencing and annotation.</title>
        <authorList>
            <consortium name="The Broad Institute Genomics Platform"/>
            <consortium name="The Broad Institute Genome Sequencing Center for Infectious Disease"/>
            <person name="Wu L."/>
            <person name="Ma J."/>
        </authorList>
    </citation>
    <scope>NUCLEOTIDE SEQUENCE [LARGE SCALE GENOMIC DNA]</scope>
    <source>
        <strain evidence="5">JCM 30071</strain>
    </source>
</reference>
<evidence type="ECO:0000256" key="1">
    <source>
        <dbReference type="SAM" id="Coils"/>
    </source>
</evidence>
<dbReference type="InterPro" id="IPR006119">
    <property type="entry name" value="Resolv_N"/>
</dbReference>
<feature type="domain" description="Resolvase/invertase-type recombinase catalytic" evidence="2">
    <location>
        <begin position="7"/>
        <end position="160"/>
    </location>
</feature>
<dbReference type="PROSITE" id="PS51736">
    <property type="entry name" value="RECOMBINASES_3"/>
    <property type="match status" value="1"/>
</dbReference>
<name>A0ABQ2DRD0_9BACI</name>
<organism evidence="4 5">
    <name type="scientific">Virgibacillus kapii</name>
    <dbReference type="NCBI Taxonomy" id="1638645"/>
    <lineage>
        <taxon>Bacteria</taxon>
        <taxon>Bacillati</taxon>
        <taxon>Bacillota</taxon>
        <taxon>Bacilli</taxon>
        <taxon>Bacillales</taxon>
        <taxon>Bacillaceae</taxon>
        <taxon>Virgibacillus</taxon>
    </lineage>
</organism>
<sequence length="559" mass="64971">MEERRKIVRTLYRVSTNKQLDKDDIPVQRFACKEFLKGKEEWYYDEENSYIEKGVSGFKKSSKERNVLQTLMNDASNGDFDILLVYMFDRIGRQEYDTPFILKTLDNMGIELWSVEEGRQSFKDHSDDLINFIRFWQASGESKKTSLRVKESLKQKILDGKFTGGSAPYGYKLVKSGEFNKKGKELMMLVRSHEEAKIVTLIYLLSNKKGYGGNRIAKYLNENDIKTRNGNSWRATTVDYVLRNPVYKGYLVSSRTSAGNNGKAKTNKSNEWIQSREKIEELEIIDEDIWEEVQKQRNGRNYKVNGDKNTDLTVTTKSPLLLTGMGLISCGYCGSPLTTTYNTKSYTRKNGEKVKRRSPKYRCSGKAHKMTKCAGQTIYSHNRIESVFLNEISKFIEGFREEDLEKRIKSSVNRIEKKSDVELKNQKRKLSKNQKELEVLHDEVVKSLTGDSSFTPELLNELMEKKEITIKEIENKIVILEKDLQKEKDEIGQIEKIKSFIPDWKNEFENLDLPEKKVAISKIIKQVTVYREEINIEFNFNIKEFIDSININKKVDQVS</sequence>
<dbReference type="InterPro" id="IPR011109">
    <property type="entry name" value="DNA_bind_recombinase_dom"/>
</dbReference>
<feature type="coiled-coil region" evidence="1">
    <location>
        <begin position="423"/>
        <end position="497"/>
    </location>
</feature>
<gene>
    <name evidence="4" type="ORF">GCM10007111_31850</name>
</gene>
<dbReference type="Gene3D" id="3.90.1750.20">
    <property type="entry name" value="Putative Large Serine Recombinase, Chain B, Domain 2"/>
    <property type="match status" value="1"/>
</dbReference>
<keyword evidence="5" id="KW-1185">Reference proteome</keyword>
<dbReference type="InterPro" id="IPR036162">
    <property type="entry name" value="Resolvase-like_N_sf"/>
</dbReference>
<protein>
    <submittedName>
        <fullName evidence="4">Resolvase</fullName>
    </submittedName>
</protein>
<dbReference type="PROSITE" id="PS51737">
    <property type="entry name" value="RECOMBINASE_DNA_BIND"/>
    <property type="match status" value="1"/>
</dbReference>
<dbReference type="Pfam" id="PF07508">
    <property type="entry name" value="Recombinase"/>
    <property type="match status" value="1"/>
</dbReference>
<dbReference type="CDD" id="cd00338">
    <property type="entry name" value="Ser_Recombinase"/>
    <property type="match status" value="1"/>
</dbReference>
<dbReference type="Pfam" id="PF13408">
    <property type="entry name" value="Zn_ribbon_recom"/>
    <property type="match status" value="1"/>
</dbReference>
<dbReference type="PANTHER" id="PTHR30461:SF23">
    <property type="entry name" value="DNA RECOMBINASE-RELATED"/>
    <property type="match status" value="1"/>
</dbReference>
<evidence type="ECO:0000313" key="4">
    <source>
        <dbReference type="EMBL" id="GGJ67600.1"/>
    </source>
</evidence>
<dbReference type="EMBL" id="BMPN01000005">
    <property type="protein sequence ID" value="GGJ67600.1"/>
    <property type="molecule type" value="Genomic_DNA"/>
</dbReference>
<dbReference type="SMART" id="SM00857">
    <property type="entry name" value="Resolvase"/>
    <property type="match status" value="1"/>
</dbReference>
<dbReference type="InterPro" id="IPR050639">
    <property type="entry name" value="SSR_resolvase"/>
</dbReference>
<evidence type="ECO:0000313" key="5">
    <source>
        <dbReference type="Proteomes" id="UP000634435"/>
    </source>
</evidence>
<dbReference type="PANTHER" id="PTHR30461">
    <property type="entry name" value="DNA-INVERTASE FROM LAMBDOID PROPHAGE"/>
    <property type="match status" value="1"/>
</dbReference>
<dbReference type="InterPro" id="IPR038109">
    <property type="entry name" value="DNA_bind_recomb_sf"/>
</dbReference>
<feature type="domain" description="Recombinase" evidence="3">
    <location>
        <begin position="168"/>
        <end position="303"/>
    </location>
</feature>
<proteinExistence type="predicted"/>
<dbReference type="RefSeq" id="WP_188943735.1">
    <property type="nucleotide sequence ID" value="NZ_BMPN01000005.1"/>
</dbReference>
<dbReference type="Gene3D" id="3.40.50.1390">
    <property type="entry name" value="Resolvase, N-terminal catalytic domain"/>
    <property type="match status" value="1"/>
</dbReference>
<keyword evidence="1" id="KW-0175">Coiled coil</keyword>